<dbReference type="GO" id="GO:0020037">
    <property type="term" value="F:heme binding"/>
    <property type="evidence" value="ECO:0007669"/>
    <property type="project" value="InterPro"/>
</dbReference>
<protein>
    <recommendedName>
        <fullName evidence="3">Plant heme peroxidase family profile domain-containing protein</fullName>
    </recommendedName>
</protein>
<dbReference type="InterPro" id="IPR002016">
    <property type="entry name" value="Haem_peroxidase"/>
</dbReference>
<evidence type="ECO:0000259" key="3">
    <source>
        <dbReference type="PROSITE" id="PS50873"/>
    </source>
</evidence>
<keyword evidence="5" id="KW-1185">Reference proteome</keyword>
<feature type="compositionally biased region" description="Acidic residues" evidence="2">
    <location>
        <begin position="106"/>
        <end position="154"/>
    </location>
</feature>
<sequence>AHSGEDALHEKMVHRLYPEVDPMLDVRHVENVMKKCPDAIPNPKVVQYVHNDCNTPMKLDNNYYRNLMENKELLIVDQHFKNDIDNNDDDDNDDNDGGGRDNHDNNDEDDDEDNDDDNDDENDCIDRENDDDDYDDDDNDNNIEDDDDCDDDDD</sequence>
<dbReference type="GO" id="GO:0004601">
    <property type="term" value="F:peroxidase activity"/>
    <property type="evidence" value="ECO:0007669"/>
    <property type="project" value="InterPro"/>
</dbReference>
<dbReference type="PROSITE" id="PS50873">
    <property type="entry name" value="PEROXIDASE_4"/>
    <property type="match status" value="1"/>
</dbReference>
<evidence type="ECO:0000313" key="4">
    <source>
        <dbReference type="EMBL" id="KAH9324860.1"/>
    </source>
</evidence>
<accession>A0AA38LJB8</accession>
<name>A0AA38LJB8_TAXCH</name>
<feature type="non-terminal residue" evidence="4">
    <location>
        <position position="154"/>
    </location>
</feature>
<gene>
    <name evidence="4" type="ORF">KI387_005038</name>
</gene>
<evidence type="ECO:0000256" key="2">
    <source>
        <dbReference type="SAM" id="MobiDB-lite"/>
    </source>
</evidence>
<reference evidence="4 5" key="1">
    <citation type="journal article" date="2021" name="Nat. Plants">
        <title>The Taxus genome provides insights into paclitaxel biosynthesis.</title>
        <authorList>
            <person name="Xiong X."/>
            <person name="Gou J."/>
            <person name="Liao Q."/>
            <person name="Li Y."/>
            <person name="Zhou Q."/>
            <person name="Bi G."/>
            <person name="Li C."/>
            <person name="Du R."/>
            <person name="Wang X."/>
            <person name="Sun T."/>
            <person name="Guo L."/>
            <person name="Liang H."/>
            <person name="Lu P."/>
            <person name="Wu Y."/>
            <person name="Zhang Z."/>
            <person name="Ro D.K."/>
            <person name="Shang Y."/>
            <person name="Huang S."/>
            <person name="Yan J."/>
        </authorList>
    </citation>
    <scope>NUCLEOTIDE SEQUENCE [LARGE SCALE GENOMIC DNA]</scope>
    <source>
        <strain evidence="4">Ta-2019</strain>
    </source>
</reference>
<evidence type="ECO:0000256" key="1">
    <source>
        <dbReference type="RuleBase" id="RU004241"/>
    </source>
</evidence>
<feature type="domain" description="Plant heme peroxidase family profile" evidence="3">
    <location>
        <begin position="1"/>
        <end position="83"/>
    </location>
</feature>
<feature type="region of interest" description="Disordered" evidence="2">
    <location>
        <begin position="82"/>
        <end position="154"/>
    </location>
</feature>
<comment type="similarity">
    <text evidence="1">Belongs to the peroxidase family.</text>
</comment>
<dbReference type="InterPro" id="IPR010255">
    <property type="entry name" value="Haem_peroxidase_sf"/>
</dbReference>
<dbReference type="SUPFAM" id="SSF48113">
    <property type="entry name" value="Heme-dependent peroxidases"/>
    <property type="match status" value="1"/>
</dbReference>
<organism evidence="4 5">
    <name type="scientific">Taxus chinensis</name>
    <name type="common">Chinese yew</name>
    <name type="synonym">Taxus wallichiana var. chinensis</name>
    <dbReference type="NCBI Taxonomy" id="29808"/>
    <lineage>
        <taxon>Eukaryota</taxon>
        <taxon>Viridiplantae</taxon>
        <taxon>Streptophyta</taxon>
        <taxon>Embryophyta</taxon>
        <taxon>Tracheophyta</taxon>
        <taxon>Spermatophyta</taxon>
        <taxon>Pinopsida</taxon>
        <taxon>Pinidae</taxon>
        <taxon>Conifers II</taxon>
        <taxon>Cupressales</taxon>
        <taxon>Taxaceae</taxon>
        <taxon>Taxus</taxon>
    </lineage>
</organism>
<proteinExistence type="inferred from homology"/>
<dbReference type="Pfam" id="PF00141">
    <property type="entry name" value="peroxidase"/>
    <property type="match status" value="1"/>
</dbReference>
<dbReference type="GO" id="GO:0006979">
    <property type="term" value="P:response to oxidative stress"/>
    <property type="evidence" value="ECO:0007669"/>
    <property type="project" value="InterPro"/>
</dbReference>
<dbReference type="Gene3D" id="1.10.420.10">
    <property type="entry name" value="Peroxidase, domain 2"/>
    <property type="match status" value="1"/>
</dbReference>
<dbReference type="EMBL" id="JAHRHJ020000002">
    <property type="protein sequence ID" value="KAH9324860.1"/>
    <property type="molecule type" value="Genomic_DNA"/>
</dbReference>
<feature type="compositionally biased region" description="Acidic residues" evidence="2">
    <location>
        <begin position="85"/>
        <end position="96"/>
    </location>
</feature>
<dbReference type="Proteomes" id="UP000824469">
    <property type="component" value="Unassembled WGS sequence"/>
</dbReference>
<dbReference type="AlphaFoldDB" id="A0AA38LJB8"/>
<comment type="caution">
    <text evidence="4">The sequence shown here is derived from an EMBL/GenBank/DDBJ whole genome shotgun (WGS) entry which is preliminary data.</text>
</comment>
<evidence type="ECO:0000313" key="5">
    <source>
        <dbReference type="Proteomes" id="UP000824469"/>
    </source>
</evidence>